<sequence length="185" mass="20356">MPSPLLFMILPVRCSCCDLCNSLWVLAGCFVFELSWTPNLIGNDSDNEDEESLGVHDQEDLDVEDDAQSVAEKFDDIGFVQTNKDVDLAQGVNTQVADHVERSPIKSVGLNEDHVVNDPLDTQAQEQVDSDPFELDHLINQKRGKTNITMTSSVTPDFPPGFSPNPIGEHHAIDSFTNLSDGESI</sequence>
<evidence type="ECO:0000313" key="3">
    <source>
        <dbReference type="Proteomes" id="UP001151760"/>
    </source>
</evidence>
<dbReference type="EMBL" id="BQNB010009806">
    <property type="protein sequence ID" value="GJS68652.1"/>
    <property type="molecule type" value="Genomic_DNA"/>
</dbReference>
<reference evidence="2" key="1">
    <citation type="journal article" date="2022" name="Int. J. Mol. Sci.">
        <title>Draft Genome of Tanacetum Coccineum: Genomic Comparison of Closely Related Tanacetum-Family Plants.</title>
        <authorList>
            <person name="Yamashiro T."/>
            <person name="Shiraishi A."/>
            <person name="Nakayama K."/>
            <person name="Satake H."/>
        </authorList>
    </citation>
    <scope>NUCLEOTIDE SEQUENCE</scope>
</reference>
<feature type="signal peptide" evidence="1">
    <location>
        <begin position="1"/>
        <end position="16"/>
    </location>
</feature>
<protein>
    <submittedName>
        <fullName evidence="2">Uncharacterized protein</fullName>
    </submittedName>
</protein>
<gene>
    <name evidence="2" type="ORF">Tco_0683217</name>
</gene>
<proteinExistence type="predicted"/>
<evidence type="ECO:0000313" key="2">
    <source>
        <dbReference type="EMBL" id="GJS68652.1"/>
    </source>
</evidence>
<evidence type="ECO:0000256" key="1">
    <source>
        <dbReference type="SAM" id="SignalP"/>
    </source>
</evidence>
<keyword evidence="3" id="KW-1185">Reference proteome</keyword>
<keyword evidence="1" id="KW-0732">Signal</keyword>
<organism evidence="2 3">
    <name type="scientific">Tanacetum coccineum</name>
    <dbReference type="NCBI Taxonomy" id="301880"/>
    <lineage>
        <taxon>Eukaryota</taxon>
        <taxon>Viridiplantae</taxon>
        <taxon>Streptophyta</taxon>
        <taxon>Embryophyta</taxon>
        <taxon>Tracheophyta</taxon>
        <taxon>Spermatophyta</taxon>
        <taxon>Magnoliopsida</taxon>
        <taxon>eudicotyledons</taxon>
        <taxon>Gunneridae</taxon>
        <taxon>Pentapetalae</taxon>
        <taxon>asterids</taxon>
        <taxon>campanulids</taxon>
        <taxon>Asterales</taxon>
        <taxon>Asteraceae</taxon>
        <taxon>Asteroideae</taxon>
        <taxon>Anthemideae</taxon>
        <taxon>Anthemidinae</taxon>
        <taxon>Tanacetum</taxon>
    </lineage>
</organism>
<name>A0ABQ4XV38_9ASTR</name>
<dbReference type="Proteomes" id="UP001151760">
    <property type="component" value="Unassembled WGS sequence"/>
</dbReference>
<comment type="caution">
    <text evidence="2">The sequence shown here is derived from an EMBL/GenBank/DDBJ whole genome shotgun (WGS) entry which is preliminary data.</text>
</comment>
<accession>A0ABQ4XV38</accession>
<feature type="chain" id="PRO_5045830851" evidence="1">
    <location>
        <begin position="17"/>
        <end position="185"/>
    </location>
</feature>
<reference evidence="2" key="2">
    <citation type="submission" date="2022-01" db="EMBL/GenBank/DDBJ databases">
        <authorList>
            <person name="Yamashiro T."/>
            <person name="Shiraishi A."/>
            <person name="Satake H."/>
            <person name="Nakayama K."/>
        </authorList>
    </citation>
    <scope>NUCLEOTIDE SEQUENCE</scope>
</reference>